<keyword evidence="2" id="KW-1185">Reference proteome</keyword>
<organism evidence="1 2">
    <name type="scientific">Apiospora marii</name>
    <dbReference type="NCBI Taxonomy" id="335849"/>
    <lineage>
        <taxon>Eukaryota</taxon>
        <taxon>Fungi</taxon>
        <taxon>Dikarya</taxon>
        <taxon>Ascomycota</taxon>
        <taxon>Pezizomycotina</taxon>
        <taxon>Sordariomycetes</taxon>
        <taxon>Xylariomycetidae</taxon>
        <taxon>Amphisphaeriales</taxon>
        <taxon>Apiosporaceae</taxon>
        <taxon>Apiospora</taxon>
    </lineage>
</organism>
<name>A0ABR1RFD6_9PEZI</name>
<dbReference type="Proteomes" id="UP001396898">
    <property type="component" value="Unassembled WGS sequence"/>
</dbReference>
<comment type="caution">
    <text evidence="1">The sequence shown here is derived from an EMBL/GenBank/DDBJ whole genome shotgun (WGS) entry which is preliminary data.</text>
</comment>
<accession>A0ABR1RFD6</accession>
<reference evidence="1 2" key="1">
    <citation type="submission" date="2023-01" db="EMBL/GenBank/DDBJ databases">
        <title>Analysis of 21 Apiospora genomes using comparative genomics revels a genus with tremendous synthesis potential of carbohydrate active enzymes and secondary metabolites.</title>
        <authorList>
            <person name="Sorensen T."/>
        </authorList>
    </citation>
    <scope>NUCLEOTIDE SEQUENCE [LARGE SCALE GENOMIC DNA]</scope>
    <source>
        <strain evidence="1 2">CBS 20057</strain>
    </source>
</reference>
<protein>
    <submittedName>
        <fullName evidence="1">Uncharacterized protein</fullName>
    </submittedName>
</protein>
<dbReference type="EMBL" id="JAQQWI010000016">
    <property type="protein sequence ID" value="KAK8009175.1"/>
    <property type="molecule type" value="Genomic_DNA"/>
</dbReference>
<evidence type="ECO:0000313" key="1">
    <source>
        <dbReference type="EMBL" id="KAK8009175.1"/>
    </source>
</evidence>
<evidence type="ECO:0000313" key="2">
    <source>
        <dbReference type="Proteomes" id="UP001396898"/>
    </source>
</evidence>
<gene>
    <name evidence="1" type="ORF">PG991_011726</name>
</gene>
<proteinExistence type="predicted"/>
<sequence>MDCVGRGIPGLNEELRESDLLKSRDIYNRLPDDSQQPEISKSQLQDLAALFVRHRAHTTFGIHLAHSHFVIPEDTALLGVNYDTPRCRWAKPSLIKTTNLSDVHGHVFVLTDHGFHPYEYQTGPVPDLSQVGSAFLQELATYLDINNLSMLVALQVIGQKNAHMLELVLPEGTIMLDMAALNTCVPTRQTGWMFESVHGESRVCKSNESHGRHANGHDIYNEGAPHPKLETFSDVTSALVKQGILL</sequence>